<gene>
    <name evidence="3" type="ORF">TSOC_005013</name>
</gene>
<dbReference type="AlphaFoldDB" id="A0A2J8A7G3"/>
<feature type="transmembrane region" description="Helical" evidence="2">
    <location>
        <begin position="102"/>
        <end position="121"/>
    </location>
</feature>
<organism evidence="3 4">
    <name type="scientific">Tetrabaena socialis</name>
    <dbReference type="NCBI Taxonomy" id="47790"/>
    <lineage>
        <taxon>Eukaryota</taxon>
        <taxon>Viridiplantae</taxon>
        <taxon>Chlorophyta</taxon>
        <taxon>core chlorophytes</taxon>
        <taxon>Chlorophyceae</taxon>
        <taxon>CS clade</taxon>
        <taxon>Chlamydomonadales</taxon>
        <taxon>Tetrabaenaceae</taxon>
        <taxon>Tetrabaena</taxon>
    </lineage>
</organism>
<keyword evidence="2" id="KW-0812">Transmembrane</keyword>
<sequence>MPALHGPSALASRPSRSPLACNASSAAQPSGDAPPSSSRHAVLHDFCMVIPFSAVSIGCGIALFFLKLTTVAGAALIAGATALVAAVLSLQEWKAGGDSKTYTLTSAASAAAVAYITYSSLNVLVGGPYWVSLVLCCFSVAAAAFCAYNVLAGGNPPPKPKKDKKEKKSKKD</sequence>
<protein>
    <submittedName>
        <fullName evidence="3">Uncharacterized protein</fullName>
    </submittedName>
</protein>
<dbReference type="OrthoDB" id="537490at2759"/>
<dbReference type="EMBL" id="PGGS01000130">
    <property type="protein sequence ID" value="PNH08430.1"/>
    <property type="molecule type" value="Genomic_DNA"/>
</dbReference>
<evidence type="ECO:0000256" key="2">
    <source>
        <dbReference type="SAM" id="Phobius"/>
    </source>
</evidence>
<comment type="caution">
    <text evidence="3">The sequence shown here is derived from an EMBL/GenBank/DDBJ whole genome shotgun (WGS) entry which is preliminary data.</text>
</comment>
<proteinExistence type="predicted"/>
<feature type="compositionally biased region" description="Low complexity" evidence="1">
    <location>
        <begin position="7"/>
        <end position="20"/>
    </location>
</feature>
<evidence type="ECO:0000313" key="3">
    <source>
        <dbReference type="EMBL" id="PNH08430.1"/>
    </source>
</evidence>
<feature type="transmembrane region" description="Helical" evidence="2">
    <location>
        <begin position="71"/>
        <end position="90"/>
    </location>
</feature>
<feature type="transmembrane region" description="Helical" evidence="2">
    <location>
        <begin position="127"/>
        <end position="151"/>
    </location>
</feature>
<keyword evidence="2" id="KW-0472">Membrane</keyword>
<keyword evidence="2" id="KW-1133">Transmembrane helix</keyword>
<evidence type="ECO:0000256" key="1">
    <source>
        <dbReference type="SAM" id="MobiDB-lite"/>
    </source>
</evidence>
<evidence type="ECO:0000313" key="4">
    <source>
        <dbReference type="Proteomes" id="UP000236333"/>
    </source>
</evidence>
<feature type="transmembrane region" description="Helical" evidence="2">
    <location>
        <begin position="46"/>
        <end position="65"/>
    </location>
</feature>
<name>A0A2J8A7G3_9CHLO</name>
<keyword evidence="4" id="KW-1185">Reference proteome</keyword>
<reference evidence="3 4" key="1">
    <citation type="journal article" date="2017" name="Mol. Biol. Evol.">
        <title>The 4-celled Tetrabaena socialis nuclear genome reveals the essential components for genetic control of cell number at the origin of multicellularity in the volvocine lineage.</title>
        <authorList>
            <person name="Featherston J."/>
            <person name="Arakaki Y."/>
            <person name="Hanschen E.R."/>
            <person name="Ferris P.J."/>
            <person name="Michod R.E."/>
            <person name="Olson B.J.S.C."/>
            <person name="Nozaki H."/>
            <person name="Durand P.M."/>
        </authorList>
    </citation>
    <scope>NUCLEOTIDE SEQUENCE [LARGE SCALE GENOMIC DNA]</scope>
    <source>
        <strain evidence="3 4">NIES-571</strain>
    </source>
</reference>
<accession>A0A2J8A7G3</accession>
<dbReference type="Proteomes" id="UP000236333">
    <property type="component" value="Unassembled WGS sequence"/>
</dbReference>
<feature type="region of interest" description="Disordered" evidence="1">
    <location>
        <begin position="1"/>
        <end position="36"/>
    </location>
</feature>